<dbReference type="InterPro" id="IPR039104">
    <property type="entry name" value="6PGL"/>
</dbReference>
<evidence type="ECO:0000259" key="8">
    <source>
        <dbReference type="Pfam" id="PF01182"/>
    </source>
</evidence>
<gene>
    <name evidence="7 9" type="primary">pgl</name>
    <name evidence="9" type="ORF">JFN93_03940</name>
</gene>
<evidence type="ECO:0000313" key="9">
    <source>
        <dbReference type="EMBL" id="MBJ6723851.1"/>
    </source>
</evidence>
<keyword evidence="10" id="KW-1185">Reference proteome</keyword>
<dbReference type="GO" id="GO:0006098">
    <property type="term" value="P:pentose-phosphate shunt"/>
    <property type="evidence" value="ECO:0007669"/>
    <property type="project" value="UniProtKB-UniPathway"/>
</dbReference>
<evidence type="ECO:0000256" key="5">
    <source>
        <dbReference type="ARBA" id="ARBA00013198"/>
    </source>
</evidence>
<dbReference type="GO" id="GO:0017057">
    <property type="term" value="F:6-phosphogluconolactonase activity"/>
    <property type="evidence" value="ECO:0007669"/>
    <property type="project" value="UniProtKB-UniRule"/>
</dbReference>
<dbReference type="NCBIfam" id="TIGR01198">
    <property type="entry name" value="pgl"/>
    <property type="match status" value="1"/>
</dbReference>
<dbReference type="EMBL" id="JAEMHM010000003">
    <property type="protein sequence ID" value="MBJ6723851.1"/>
    <property type="molecule type" value="Genomic_DNA"/>
</dbReference>
<comment type="pathway">
    <text evidence="3 7">Carbohydrate degradation; pentose phosphate pathway; D-ribulose 5-phosphate from D-glucose 6-phosphate (oxidative stage): step 2/3.</text>
</comment>
<accession>A0A8J7J5Q1</accession>
<protein>
    <recommendedName>
        <fullName evidence="6 7">6-phosphogluconolactonase</fullName>
        <shortName evidence="7">6PGL</shortName>
        <ecNumber evidence="5 7">3.1.1.31</ecNumber>
    </recommendedName>
</protein>
<comment type="similarity">
    <text evidence="4 7">Belongs to the glucosamine/galactosamine-6-phosphate isomerase family. 6-phosphogluconolactonase subfamily.</text>
</comment>
<dbReference type="InterPro" id="IPR006148">
    <property type="entry name" value="Glc/Gal-6P_isomerase"/>
</dbReference>
<dbReference type="Proteomes" id="UP000636888">
    <property type="component" value="Unassembled WGS sequence"/>
</dbReference>
<comment type="catalytic activity">
    <reaction evidence="1 7">
        <text>6-phospho-D-glucono-1,5-lactone + H2O = 6-phospho-D-gluconate + H(+)</text>
        <dbReference type="Rhea" id="RHEA:12556"/>
        <dbReference type="ChEBI" id="CHEBI:15377"/>
        <dbReference type="ChEBI" id="CHEBI:15378"/>
        <dbReference type="ChEBI" id="CHEBI:57955"/>
        <dbReference type="ChEBI" id="CHEBI:58759"/>
        <dbReference type="EC" id="3.1.1.31"/>
    </reaction>
</comment>
<dbReference type="Pfam" id="PF01182">
    <property type="entry name" value="Glucosamine_iso"/>
    <property type="match status" value="1"/>
</dbReference>
<evidence type="ECO:0000256" key="1">
    <source>
        <dbReference type="ARBA" id="ARBA00000832"/>
    </source>
</evidence>
<sequence>MGLPLLQGEGRGEDGVKEVSLRELNCHLYLADDYSALSRRAAELFAEEARTAVAKRGRFLVLLSGGETPRHCYELLSRKPLRALVPWHAAEIFWGDERFVPPGDPRNNARMAREAFLDHVPLSEGQIHPIPFRNSAHESAEQYQAQLLEFFAGAPPRFDLALLGLGDNGHTASLFPGTPVLDEKYRWVSEVALEDGQQRITLTVPVLNQSATVLFLVSGEGKAQVLHEVLEGTPNPQRLPAQLIRPEHGKLIWLADREAARMLTLQEGELSYGTK</sequence>
<name>A0A8J7J5Q1_9BACT</name>
<evidence type="ECO:0000313" key="10">
    <source>
        <dbReference type="Proteomes" id="UP000636888"/>
    </source>
</evidence>
<dbReference type="EC" id="3.1.1.31" evidence="5 7"/>
<dbReference type="Gene3D" id="3.40.50.1360">
    <property type="match status" value="1"/>
</dbReference>
<evidence type="ECO:0000256" key="3">
    <source>
        <dbReference type="ARBA" id="ARBA00004961"/>
    </source>
</evidence>
<evidence type="ECO:0000256" key="7">
    <source>
        <dbReference type="RuleBase" id="RU365095"/>
    </source>
</evidence>
<dbReference type="SUPFAM" id="SSF100950">
    <property type="entry name" value="NagB/RpiA/CoA transferase-like"/>
    <property type="match status" value="1"/>
</dbReference>
<dbReference type="GO" id="GO:0005975">
    <property type="term" value="P:carbohydrate metabolic process"/>
    <property type="evidence" value="ECO:0007669"/>
    <property type="project" value="UniProtKB-UniRule"/>
</dbReference>
<dbReference type="PANTHER" id="PTHR11054:SF0">
    <property type="entry name" value="6-PHOSPHOGLUCONOLACTONASE"/>
    <property type="match status" value="1"/>
</dbReference>
<dbReference type="AlphaFoldDB" id="A0A8J7J5Q1"/>
<dbReference type="UniPathway" id="UPA00115">
    <property type="reaction ID" value="UER00409"/>
</dbReference>
<proteinExistence type="inferred from homology"/>
<reference evidence="9" key="1">
    <citation type="submission" date="2020-12" db="EMBL/GenBank/DDBJ databases">
        <title>Geomonas sp. Red875, isolated from river sediment.</title>
        <authorList>
            <person name="Xu Z."/>
            <person name="Zhang Z."/>
            <person name="Masuda Y."/>
            <person name="Itoh H."/>
            <person name="Senoo K."/>
        </authorList>
    </citation>
    <scope>NUCLEOTIDE SEQUENCE</scope>
    <source>
        <strain evidence="9">Red875</strain>
    </source>
</reference>
<dbReference type="InterPro" id="IPR005900">
    <property type="entry name" value="6-phosphogluconolactonase_DevB"/>
</dbReference>
<feature type="domain" description="Glucosamine/galactosamine-6-phosphate isomerase" evidence="8">
    <location>
        <begin position="33"/>
        <end position="253"/>
    </location>
</feature>
<evidence type="ECO:0000256" key="6">
    <source>
        <dbReference type="ARBA" id="ARBA00020337"/>
    </source>
</evidence>
<dbReference type="InterPro" id="IPR037171">
    <property type="entry name" value="NagB/RpiA_transferase-like"/>
</dbReference>
<organism evidence="9 10">
    <name type="scientific">Geomesophilobacter sediminis</name>
    <dbReference type="NCBI Taxonomy" id="2798584"/>
    <lineage>
        <taxon>Bacteria</taxon>
        <taxon>Pseudomonadati</taxon>
        <taxon>Thermodesulfobacteriota</taxon>
        <taxon>Desulfuromonadia</taxon>
        <taxon>Geobacterales</taxon>
        <taxon>Geobacteraceae</taxon>
        <taxon>Geomesophilobacter</taxon>
    </lineage>
</organism>
<dbReference type="CDD" id="cd01400">
    <property type="entry name" value="6PGL"/>
    <property type="match status" value="1"/>
</dbReference>
<keyword evidence="7 9" id="KW-0378">Hydrolase</keyword>
<comment type="caution">
    <text evidence="9">The sequence shown here is derived from an EMBL/GenBank/DDBJ whole genome shotgun (WGS) entry which is preliminary data.</text>
</comment>
<dbReference type="PANTHER" id="PTHR11054">
    <property type="entry name" value="6-PHOSPHOGLUCONOLACTONASE"/>
    <property type="match status" value="1"/>
</dbReference>
<evidence type="ECO:0000256" key="4">
    <source>
        <dbReference type="ARBA" id="ARBA00010662"/>
    </source>
</evidence>
<evidence type="ECO:0000256" key="2">
    <source>
        <dbReference type="ARBA" id="ARBA00002681"/>
    </source>
</evidence>
<comment type="function">
    <text evidence="2 7">Hydrolysis of 6-phosphogluconolactone to 6-phosphogluconate.</text>
</comment>